<keyword evidence="3" id="KW-1185">Reference proteome</keyword>
<dbReference type="EMBL" id="BJCE01000181">
    <property type="protein sequence ID" value="GCL38855.1"/>
    <property type="molecule type" value="Genomic_DNA"/>
</dbReference>
<dbReference type="InterPro" id="IPR029060">
    <property type="entry name" value="PIN-like_dom_sf"/>
</dbReference>
<dbReference type="RefSeq" id="WP_096568684.1">
    <property type="nucleotide sequence ID" value="NZ_BJCE01000181.1"/>
</dbReference>
<proteinExistence type="predicted"/>
<organism evidence="2 3">
    <name type="scientific">Sphaerospermopsis reniformis</name>
    <dbReference type="NCBI Taxonomy" id="531300"/>
    <lineage>
        <taxon>Bacteria</taxon>
        <taxon>Bacillati</taxon>
        <taxon>Cyanobacteriota</taxon>
        <taxon>Cyanophyceae</taxon>
        <taxon>Nostocales</taxon>
        <taxon>Aphanizomenonaceae</taxon>
        <taxon>Sphaerospermopsis</taxon>
    </lineage>
</organism>
<evidence type="ECO:0000313" key="3">
    <source>
        <dbReference type="Proteomes" id="UP000300142"/>
    </source>
</evidence>
<dbReference type="Pfam" id="PF01850">
    <property type="entry name" value="PIN"/>
    <property type="match status" value="1"/>
</dbReference>
<dbReference type="Gene3D" id="3.40.50.1010">
    <property type="entry name" value="5'-nuclease"/>
    <property type="match status" value="1"/>
</dbReference>
<dbReference type="Proteomes" id="UP000300142">
    <property type="component" value="Unassembled WGS sequence"/>
</dbReference>
<evidence type="ECO:0000313" key="2">
    <source>
        <dbReference type="EMBL" id="GCL38855.1"/>
    </source>
</evidence>
<protein>
    <recommendedName>
        <fullName evidence="1">PIN domain-containing protein</fullName>
    </recommendedName>
</protein>
<reference evidence="3" key="1">
    <citation type="submission" date="2019-02" db="EMBL/GenBank/DDBJ databases">
        <title>Draft genome sequence of Sphaerospermopsis reniformis NIES-1949.</title>
        <authorList>
            <person name="Yamaguchi H."/>
            <person name="Suzuki S."/>
            <person name="Kawachi M."/>
        </authorList>
    </citation>
    <scope>NUCLEOTIDE SEQUENCE [LARGE SCALE GENOMIC DNA]</scope>
    <source>
        <strain evidence="3">NIES-1949</strain>
    </source>
</reference>
<sequence>MNNNYPLILIDTGILVAFYDRKDKYHQKVINFFSTCTSQLITTIACVTEVMWLLAPNTKVQNEFLSALSLEVFLCEHLLPSDYERIQELNTSYQDLPGDFTDLSLIAISERLNISAIATLDKDFNIYRRYRKQPFDRIFLP</sequence>
<dbReference type="InterPro" id="IPR002716">
    <property type="entry name" value="PIN_dom"/>
</dbReference>
<dbReference type="AlphaFoldDB" id="A0A480A1K4"/>
<evidence type="ECO:0000259" key="1">
    <source>
        <dbReference type="Pfam" id="PF01850"/>
    </source>
</evidence>
<dbReference type="SUPFAM" id="SSF88723">
    <property type="entry name" value="PIN domain-like"/>
    <property type="match status" value="1"/>
</dbReference>
<accession>A0A480A1K4</accession>
<feature type="domain" description="PIN" evidence="1">
    <location>
        <begin position="8"/>
        <end position="126"/>
    </location>
</feature>
<gene>
    <name evidence="2" type="ORF">SR1949_39740</name>
</gene>
<name>A0A480A1K4_9CYAN</name>
<comment type="caution">
    <text evidence="2">The sequence shown here is derived from an EMBL/GenBank/DDBJ whole genome shotgun (WGS) entry which is preliminary data.</text>
</comment>